<gene>
    <name evidence="1" type="ORF">HNQ80_004347</name>
</gene>
<organism evidence="1 2">
    <name type="scientific">Anaerosolibacter carboniphilus</name>
    <dbReference type="NCBI Taxonomy" id="1417629"/>
    <lineage>
        <taxon>Bacteria</taxon>
        <taxon>Bacillati</taxon>
        <taxon>Bacillota</taxon>
        <taxon>Clostridia</taxon>
        <taxon>Peptostreptococcales</taxon>
        <taxon>Thermotaleaceae</taxon>
        <taxon>Anaerosolibacter</taxon>
    </lineage>
</organism>
<sequence>MPELSKQEAEKYLAHFPRKVSQELVDYATNEVFKKSRYIFTKRIKKQQYGYCTHCNREFKTTGFKHNEKVTCPMCNSDCIVKASGRGRGKMIDKGYFVFYEKSVIDPKVIVARGIYAVRDYRSSYEYVETQFTEDVWYVFDMKNGSVMFRECTWWGSWVHGKRGYERLKSVYCYFSKHNQSDIGYLGYSRKSIKAAVKDTPFSWSGWQAYNHNDMVKFFDLYTRYPAIEYITKLGFTKLIEAKLEDGLTYGAVNWRGKNLFKVLKLTKQEVNEIKANEMELTFENLKLIQMAKKQEGSSFSISQICDIDLLHGYYLKELEKLLDYGTVGKIISYVSKQKKKCKQYYSVGDALVHWRDYIADCIKLEMDIKSESVIYPKDLYNAHQNTIRQIKIKADEKLNVKIAKRMKNLNKYCFEYNGLMIRPAASSIELIDEGKALNHCVGRYADKYAKGETDLCVIRSISEPDKPYFTAEICKGKIIQVRGRHNCSPTKDVADFIEAFKSEKLQTKKNKDKAKAKIPA</sequence>
<keyword evidence="2" id="KW-1185">Reference proteome</keyword>
<evidence type="ECO:0000313" key="1">
    <source>
        <dbReference type="EMBL" id="MBB6218207.1"/>
    </source>
</evidence>
<dbReference type="RefSeq" id="WP_184312696.1">
    <property type="nucleotide sequence ID" value="NZ_JACHEN010000034.1"/>
</dbReference>
<accession>A0A841KXX9</accession>
<dbReference type="Pfam" id="PF14284">
    <property type="entry name" value="PcfJ"/>
    <property type="match status" value="1"/>
</dbReference>
<dbReference type="AlphaFoldDB" id="A0A841KXX9"/>
<dbReference type="EMBL" id="JACHEN010000034">
    <property type="protein sequence ID" value="MBB6218207.1"/>
    <property type="molecule type" value="Genomic_DNA"/>
</dbReference>
<dbReference type="Proteomes" id="UP000579281">
    <property type="component" value="Unassembled WGS sequence"/>
</dbReference>
<evidence type="ECO:0000313" key="2">
    <source>
        <dbReference type="Proteomes" id="UP000579281"/>
    </source>
</evidence>
<name>A0A841KXX9_9FIRM</name>
<protein>
    <recommendedName>
        <fullName evidence="3">PcfJ-like protein</fullName>
    </recommendedName>
</protein>
<dbReference type="InterPro" id="IPR025586">
    <property type="entry name" value="PcfJ"/>
</dbReference>
<reference evidence="1 2" key="1">
    <citation type="submission" date="2020-08" db="EMBL/GenBank/DDBJ databases">
        <title>Genomic Encyclopedia of Type Strains, Phase IV (KMG-IV): sequencing the most valuable type-strain genomes for metagenomic binning, comparative biology and taxonomic classification.</title>
        <authorList>
            <person name="Goeker M."/>
        </authorList>
    </citation>
    <scope>NUCLEOTIDE SEQUENCE [LARGE SCALE GENOMIC DNA]</scope>
    <source>
        <strain evidence="1 2">DSM 103526</strain>
    </source>
</reference>
<evidence type="ECO:0008006" key="3">
    <source>
        <dbReference type="Google" id="ProtNLM"/>
    </source>
</evidence>
<proteinExistence type="predicted"/>
<comment type="caution">
    <text evidence="1">The sequence shown here is derived from an EMBL/GenBank/DDBJ whole genome shotgun (WGS) entry which is preliminary data.</text>
</comment>